<comment type="caution">
    <text evidence="2">The sequence shown here is derived from an EMBL/GenBank/DDBJ whole genome shotgun (WGS) entry which is preliminary data.</text>
</comment>
<sequence length="115" mass="13285">MKKAFSLLELIIVVFISTIVIISSLLFAKNIQETQIKNQELAILKIDLNATKIFLEKHKENISSKLKFENNILYFENSILLKEVKSFSLNKTTNTTTIKINLKDKISLVWDLQND</sequence>
<dbReference type="AlphaFoldDB" id="A0A5R8Y456"/>
<keyword evidence="1" id="KW-0812">Transmembrane</keyword>
<evidence type="ECO:0000256" key="1">
    <source>
        <dbReference type="SAM" id="Phobius"/>
    </source>
</evidence>
<reference evidence="2 3" key="1">
    <citation type="submission" date="2019-05" db="EMBL/GenBank/DDBJ databases">
        <title>Arcobacter sp. nov., isolated from sea sediment.</title>
        <authorList>
            <person name="Kim W."/>
        </authorList>
    </citation>
    <scope>NUCLEOTIDE SEQUENCE [LARGE SCALE GENOMIC DNA]</scope>
    <source>
        <strain evidence="2 3">CAU 1517</strain>
    </source>
</reference>
<gene>
    <name evidence="2" type="ORF">FDK22_02400</name>
</gene>
<organism evidence="2 3">
    <name type="scientific">Arcobacter arenosus</name>
    <dbReference type="NCBI Taxonomy" id="2576037"/>
    <lineage>
        <taxon>Bacteria</taxon>
        <taxon>Pseudomonadati</taxon>
        <taxon>Campylobacterota</taxon>
        <taxon>Epsilonproteobacteria</taxon>
        <taxon>Campylobacterales</taxon>
        <taxon>Arcobacteraceae</taxon>
        <taxon>Arcobacter</taxon>
    </lineage>
</organism>
<evidence type="ECO:0000313" key="2">
    <source>
        <dbReference type="EMBL" id="TLP40889.1"/>
    </source>
</evidence>
<proteinExistence type="predicted"/>
<feature type="transmembrane region" description="Helical" evidence="1">
    <location>
        <begin position="7"/>
        <end position="28"/>
    </location>
</feature>
<protein>
    <recommendedName>
        <fullName evidence="4">Prepilin-type N-terminal cleavage/methylation domain-containing protein</fullName>
    </recommendedName>
</protein>
<keyword evidence="1" id="KW-1133">Transmembrane helix</keyword>
<dbReference type="RefSeq" id="WP_138151291.1">
    <property type="nucleotide sequence ID" value="NZ_VANU01000001.1"/>
</dbReference>
<dbReference type="OrthoDB" id="5348560at2"/>
<name>A0A5R8Y456_9BACT</name>
<keyword evidence="3" id="KW-1185">Reference proteome</keyword>
<dbReference type="EMBL" id="VANU01000001">
    <property type="protein sequence ID" value="TLP40889.1"/>
    <property type="molecule type" value="Genomic_DNA"/>
</dbReference>
<evidence type="ECO:0000313" key="3">
    <source>
        <dbReference type="Proteomes" id="UP000308901"/>
    </source>
</evidence>
<keyword evidence="1" id="KW-0472">Membrane</keyword>
<dbReference type="Proteomes" id="UP000308901">
    <property type="component" value="Unassembled WGS sequence"/>
</dbReference>
<accession>A0A5R8Y456</accession>
<evidence type="ECO:0008006" key="4">
    <source>
        <dbReference type="Google" id="ProtNLM"/>
    </source>
</evidence>